<sequence length="444" mass="46932">MKPSRYTVGLFVAGVALLTLTAAKPLLPALTPKATISAKDKPVVDVITVDGAIQPISAQVISQAIDRAEREKREAVVIVLDTPGGLDTAMREIVKRILVSEVPVVVYVAPPGSRAASAGTFIAYAAHVSAMAPGTAIGAATPVSLGGGGMDSTMAHKVQNDAVSYIRSLAAQRGRNMDWAEKAVRQGGSLPEDEAVKMHVVDLLARDMTDLLNKIDGRKVTVGGLTRTLHTKDAERHAVGASWRQRFLGRIIDPNVAYILFILGFYGLLFELSNPGAILPGIVGGICILLAFLAFQALPVNLTGVFLILFSMLLFLVDVKVQSHGLLTVGGIVALVLGSLVLTSGDGGVMRISLSVILTVTVVTVLFFAFVVGAGYRALRRKPVTGREGLLGERGVAVTDLGTREGKVFVHGAYWAAEADERIEKGAPVAVDRVDGLRLHVRKA</sequence>
<dbReference type="Pfam" id="PF24961">
    <property type="entry name" value="NfeD_membrane"/>
    <property type="match status" value="1"/>
</dbReference>
<dbReference type="Pfam" id="PF01957">
    <property type="entry name" value="NfeD"/>
    <property type="match status" value="1"/>
</dbReference>
<dbReference type="SUPFAM" id="SSF141322">
    <property type="entry name" value="NfeD domain-like"/>
    <property type="match status" value="1"/>
</dbReference>
<dbReference type="Proteomes" id="UP000320913">
    <property type="component" value="Unassembled WGS sequence"/>
</dbReference>
<dbReference type="InterPro" id="IPR012340">
    <property type="entry name" value="NA-bd_OB-fold"/>
</dbReference>
<evidence type="ECO:0000256" key="5">
    <source>
        <dbReference type="SAM" id="Phobius"/>
    </source>
</evidence>
<evidence type="ECO:0000313" key="10">
    <source>
        <dbReference type="Proteomes" id="UP000320913"/>
    </source>
</evidence>
<comment type="caution">
    <text evidence="9">The sequence shown here is derived from an EMBL/GenBank/DDBJ whole genome shotgun (WGS) entry which is preliminary data.</text>
</comment>
<accession>A0A538SZ09</accession>
<dbReference type="Gene3D" id="3.90.226.10">
    <property type="entry name" value="2-enoyl-CoA Hydratase, Chain A, domain 1"/>
    <property type="match status" value="1"/>
</dbReference>
<evidence type="ECO:0000259" key="8">
    <source>
        <dbReference type="Pfam" id="PF25145"/>
    </source>
</evidence>
<dbReference type="Gene3D" id="2.40.50.140">
    <property type="entry name" value="Nucleic acid-binding proteins"/>
    <property type="match status" value="1"/>
</dbReference>
<feature type="domain" description="NfeD-like C-terminal" evidence="6">
    <location>
        <begin position="388"/>
        <end position="443"/>
    </location>
</feature>
<dbReference type="PANTHER" id="PTHR33507">
    <property type="entry name" value="INNER MEMBRANE PROTEIN YBBJ"/>
    <property type="match status" value="1"/>
</dbReference>
<keyword evidence="3 5" id="KW-1133">Transmembrane helix</keyword>
<feature type="transmembrane region" description="Helical" evidence="5">
    <location>
        <begin position="277"/>
        <end position="295"/>
    </location>
</feature>
<dbReference type="FunFam" id="3.90.226.10:FF:000089">
    <property type="entry name" value="Membrane-bound serine protease"/>
    <property type="match status" value="1"/>
</dbReference>
<feature type="domain" description="NfeD integral membrane" evidence="7">
    <location>
        <begin position="255"/>
        <end position="371"/>
    </location>
</feature>
<name>A0A538SZ09_UNCEI</name>
<feature type="transmembrane region" description="Helical" evidence="5">
    <location>
        <begin position="326"/>
        <end position="343"/>
    </location>
</feature>
<dbReference type="EMBL" id="VBOV01000199">
    <property type="protein sequence ID" value="TMQ56611.1"/>
    <property type="molecule type" value="Genomic_DNA"/>
</dbReference>
<evidence type="ECO:0000256" key="2">
    <source>
        <dbReference type="ARBA" id="ARBA00022692"/>
    </source>
</evidence>
<comment type="subcellular location">
    <subcellularLocation>
        <location evidence="1">Membrane</location>
        <topology evidence="1">Multi-pass membrane protein</topology>
    </subcellularLocation>
</comment>
<dbReference type="InterPro" id="IPR056739">
    <property type="entry name" value="NfeD_membrane"/>
</dbReference>
<evidence type="ECO:0000256" key="4">
    <source>
        <dbReference type="ARBA" id="ARBA00023136"/>
    </source>
</evidence>
<proteinExistence type="predicted"/>
<keyword evidence="2 5" id="KW-0812">Transmembrane</keyword>
<feature type="domain" description="NfeD1b N-terminal" evidence="8">
    <location>
        <begin position="44"/>
        <end position="208"/>
    </location>
</feature>
<dbReference type="Pfam" id="PF25145">
    <property type="entry name" value="NfeD1b_N"/>
    <property type="match status" value="1"/>
</dbReference>
<keyword evidence="4 5" id="KW-0472">Membrane</keyword>
<dbReference type="InterPro" id="IPR002810">
    <property type="entry name" value="NfeD-like_C"/>
</dbReference>
<gene>
    <name evidence="9" type="ORF">E6K75_08265</name>
</gene>
<dbReference type="GO" id="GO:0016020">
    <property type="term" value="C:membrane"/>
    <property type="evidence" value="ECO:0007669"/>
    <property type="project" value="UniProtKB-SubCell"/>
</dbReference>
<feature type="transmembrane region" description="Helical" evidence="5">
    <location>
        <begin position="251"/>
        <end position="270"/>
    </location>
</feature>
<organism evidence="9 10">
    <name type="scientific">Eiseniibacteriota bacterium</name>
    <dbReference type="NCBI Taxonomy" id="2212470"/>
    <lineage>
        <taxon>Bacteria</taxon>
        <taxon>Candidatus Eiseniibacteriota</taxon>
    </lineage>
</organism>
<evidence type="ECO:0000256" key="3">
    <source>
        <dbReference type="ARBA" id="ARBA00022989"/>
    </source>
</evidence>
<evidence type="ECO:0000259" key="6">
    <source>
        <dbReference type="Pfam" id="PF01957"/>
    </source>
</evidence>
<dbReference type="InterPro" id="IPR052165">
    <property type="entry name" value="Membrane_assoc_protease"/>
</dbReference>
<dbReference type="InterPro" id="IPR056738">
    <property type="entry name" value="NfeD1b_N"/>
</dbReference>
<dbReference type="SUPFAM" id="SSF52096">
    <property type="entry name" value="ClpP/crotonase"/>
    <property type="match status" value="1"/>
</dbReference>
<dbReference type="InterPro" id="IPR029045">
    <property type="entry name" value="ClpP/crotonase-like_dom_sf"/>
</dbReference>
<dbReference type="PANTHER" id="PTHR33507:SF4">
    <property type="entry name" value="NODULATION COMPETITIVENESS PROTEIN NFED"/>
    <property type="match status" value="1"/>
</dbReference>
<dbReference type="AlphaFoldDB" id="A0A538SZ09"/>
<dbReference type="CDD" id="cd07020">
    <property type="entry name" value="Clp_protease_NfeD_1"/>
    <property type="match status" value="1"/>
</dbReference>
<evidence type="ECO:0000313" key="9">
    <source>
        <dbReference type="EMBL" id="TMQ56611.1"/>
    </source>
</evidence>
<evidence type="ECO:0000256" key="1">
    <source>
        <dbReference type="ARBA" id="ARBA00004141"/>
    </source>
</evidence>
<protein>
    <submittedName>
        <fullName evidence="9">Nodulation protein NfeD</fullName>
    </submittedName>
</protein>
<feature type="transmembrane region" description="Helical" evidence="5">
    <location>
        <begin position="301"/>
        <end position="319"/>
    </location>
</feature>
<evidence type="ECO:0000259" key="7">
    <source>
        <dbReference type="Pfam" id="PF24961"/>
    </source>
</evidence>
<feature type="transmembrane region" description="Helical" evidence="5">
    <location>
        <begin position="349"/>
        <end position="372"/>
    </location>
</feature>
<reference evidence="9 10" key="1">
    <citation type="journal article" date="2019" name="Nat. Microbiol.">
        <title>Mediterranean grassland soil C-N compound turnover is dependent on rainfall and depth, and is mediated by genomically divergent microorganisms.</title>
        <authorList>
            <person name="Diamond S."/>
            <person name="Andeer P.F."/>
            <person name="Li Z."/>
            <person name="Crits-Christoph A."/>
            <person name="Burstein D."/>
            <person name="Anantharaman K."/>
            <person name="Lane K.R."/>
            <person name="Thomas B.C."/>
            <person name="Pan C."/>
            <person name="Northen T.R."/>
            <person name="Banfield J.F."/>
        </authorList>
    </citation>
    <scope>NUCLEOTIDE SEQUENCE [LARGE SCALE GENOMIC DNA]</scope>
    <source>
        <strain evidence="9">WS_5</strain>
    </source>
</reference>